<dbReference type="Pfam" id="PF00535">
    <property type="entry name" value="Glycos_transf_2"/>
    <property type="match status" value="1"/>
</dbReference>
<evidence type="ECO:0000313" key="6">
    <source>
        <dbReference type="Proteomes" id="UP000809621"/>
    </source>
</evidence>
<dbReference type="EMBL" id="JAFEUM010000006">
    <property type="protein sequence ID" value="MBM7037696.1"/>
    <property type="molecule type" value="Genomic_DNA"/>
</dbReference>
<accession>A0ABS2HPA1</accession>
<comment type="similarity">
    <text evidence="1">Belongs to the glycosyltransferase 2 family.</text>
</comment>
<dbReference type="SUPFAM" id="SSF53448">
    <property type="entry name" value="Nucleotide-diphospho-sugar transferases"/>
    <property type="match status" value="1"/>
</dbReference>
<gene>
    <name evidence="5" type="ORF">JQC93_14890</name>
</gene>
<sequence>MINISVFTPTYNRVESLTRLYQSLKQQSYKKFTWVIVDDGSIDTTKSTVATWVSEGTIDIKYYYQSNAGKQRAYNLGIEKSEGDLFICIDSDDIYIDSAFAIIVETWRKIANKNDYIAISYPSKSFNGKLIGTMFPKDFMSEYHFIMHNYNNIEGDKGMAFDLRKLKKFRFPVIPGEKFMTEALLYNRLSIRYKTKYINQALEVKEYLNDGLSSKYRSLLINNPLSSALYYSEFRYHRLSLKLKVKSILYEMRYLLHYGSSWIRIIESHTLYYTIPLLPLAIILYCKDLKNEK</sequence>
<dbReference type="InterPro" id="IPR029044">
    <property type="entry name" value="Nucleotide-diphossugar_trans"/>
</dbReference>
<feature type="domain" description="Glycosyltransferase 2-like" evidence="4">
    <location>
        <begin position="5"/>
        <end position="110"/>
    </location>
</feature>
<evidence type="ECO:0000256" key="3">
    <source>
        <dbReference type="ARBA" id="ARBA00022679"/>
    </source>
</evidence>
<dbReference type="PANTHER" id="PTHR43630:SF1">
    <property type="entry name" value="POLY-BETA-1,6-N-ACETYL-D-GLUCOSAMINE SYNTHASE"/>
    <property type="match status" value="1"/>
</dbReference>
<comment type="caution">
    <text evidence="5">The sequence shown here is derived from an EMBL/GenBank/DDBJ whole genome shotgun (WGS) entry which is preliminary data.</text>
</comment>
<keyword evidence="6" id="KW-1185">Reference proteome</keyword>
<dbReference type="PANTHER" id="PTHR43630">
    <property type="entry name" value="POLY-BETA-1,6-N-ACETYL-D-GLUCOSAMINE SYNTHASE"/>
    <property type="match status" value="1"/>
</dbReference>
<dbReference type="CDD" id="cd00761">
    <property type="entry name" value="Glyco_tranf_GTA_type"/>
    <property type="match status" value="1"/>
</dbReference>
<keyword evidence="2" id="KW-0328">Glycosyltransferase</keyword>
<protein>
    <submittedName>
        <fullName evidence="5">Glycosyltransferase family 2 protein</fullName>
    </submittedName>
</protein>
<dbReference type="Gene3D" id="3.90.550.10">
    <property type="entry name" value="Spore Coat Polysaccharide Biosynthesis Protein SpsA, Chain A"/>
    <property type="match status" value="1"/>
</dbReference>
<evidence type="ECO:0000256" key="1">
    <source>
        <dbReference type="ARBA" id="ARBA00006739"/>
    </source>
</evidence>
<name>A0ABS2HPA1_9VIBR</name>
<dbReference type="Proteomes" id="UP000809621">
    <property type="component" value="Unassembled WGS sequence"/>
</dbReference>
<keyword evidence="3" id="KW-0808">Transferase</keyword>
<proteinExistence type="inferred from homology"/>
<dbReference type="RefSeq" id="WP_268980181.1">
    <property type="nucleotide sequence ID" value="NZ_JAFEUM010000006.1"/>
</dbReference>
<evidence type="ECO:0000256" key="2">
    <source>
        <dbReference type="ARBA" id="ARBA00022676"/>
    </source>
</evidence>
<reference evidence="5 6" key="1">
    <citation type="submission" date="2021-02" db="EMBL/GenBank/DDBJ databases">
        <authorList>
            <person name="Park J.-S."/>
        </authorList>
    </citation>
    <scope>NUCLEOTIDE SEQUENCE [LARGE SCALE GENOMIC DNA]</scope>
    <source>
        <strain evidence="5 6">188UL20-2</strain>
    </source>
</reference>
<organism evidence="5 6">
    <name type="scientific">Vibrio ulleungensis</name>
    <dbReference type="NCBI Taxonomy" id="2807619"/>
    <lineage>
        <taxon>Bacteria</taxon>
        <taxon>Pseudomonadati</taxon>
        <taxon>Pseudomonadota</taxon>
        <taxon>Gammaproteobacteria</taxon>
        <taxon>Vibrionales</taxon>
        <taxon>Vibrionaceae</taxon>
        <taxon>Vibrio</taxon>
    </lineage>
</organism>
<evidence type="ECO:0000313" key="5">
    <source>
        <dbReference type="EMBL" id="MBM7037696.1"/>
    </source>
</evidence>
<dbReference type="InterPro" id="IPR001173">
    <property type="entry name" value="Glyco_trans_2-like"/>
</dbReference>
<evidence type="ECO:0000259" key="4">
    <source>
        <dbReference type="Pfam" id="PF00535"/>
    </source>
</evidence>